<feature type="transmembrane region" description="Helical" evidence="1">
    <location>
        <begin position="100"/>
        <end position="120"/>
    </location>
</feature>
<comment type="caution">
    <text evidence="2">The sequence shown here is derived from an EMBL/GenBank/DDBJ whole genome shotgun (WGS) entry which is preliminary data.</text>
</comment>
<feature type="transmembrane region" description="Helical" evidence="1">
    <location>
        <begin position="31"/>
        <end position="47"/>
    </location>
</feature>
<name>A0A2T3K9W9_9GAMM</name>
<feature type="non-terminal residue" evidence="2">
    <location>
        <position position="238"/>
    </location>
</feature>
<sequence length="238" mass="27510">MATLFSILIALSFIALFFTEPFEYDDGLFDIDRFEIISMILFVIFTWRFLKKAKISELKIWYSIKRYALILTLNTLISFAIIGLVLIINLDQTGTLKMPFLNEISLFAWYISIFITIYSFTPTPKKTSLHAIKKKIYKIKTHLLKAQKPPLMKIIKMIKTMKTTKLFCVLISIFFIIPANAKTNSFNTNDGAFLIKSCREAIEIFKNKSEKRFLAAQMTLVSEAMRAGYCIGVLEQYN</sequence>
<reference evidence="2 3" key="1">
    <citation type="submission" date="2018-01" db="EMBL/GenBank/DDBJ databases">
        <title>Whole genome sequencing of Histamine producing bacteria.</title>
        <authorList>
            <person name="Butler K."/>
        </authorList>
    </citation>
    <scope>NUCLEOTIDE SEQUENCE [LARGE SCALE GENOMIC DNA]</scope>
    <source>
        <strain evidence="2 3">FS-7.2</strain>
    </source>
</reference>
<proteinExistence type="predicted"/>
<feature type="transmembrane region" description="Helical" evidence="1">
    <location>
        <begin position="67"/>
        <end position="88"/>
    </location>
</feature>
<keyword evidence="1" id="KW-1133">Transmembrane helix</keyword>
<dbReference type="EMBL" id="PYNF01000071">
    <property type="protein sequence ID" value="PSU87292.1"/>
    <property type="molecule type" value="Genomic_DNA"/>
</dbReference>
<protein>
    <submittedName>
        <fullName evidence="2">Uncharacterized protein</fullName>
    </submittedName>
</protein>
<feature type="transmembrane region" description="Helical" evidence="1">
    <location>
        <begin position="163"/>
        <end position="181"/>
    </location>
</feature>
<dbReference type="Proteomes" id="UP000241426">
    <property type="component" value="Unassembled WGS sequence"/>
</dbReference>
<gene>
    <name evidence="2" type="ORF">C9J27_26225</name>
</gene>
<dbReference type="AlphaFoldDB" id="A0A2T3K9W9"/>
<evidence type="ECO:0000313" key="3">
    <source>
        <dbReference type="Proteomes" id="UP000241426"/>
    </source>
</evidence>
<accession>A0A2T3K9W9</accession>
<evidence type="ECO:0000256" key="1">
    <source>
        <dbReference type="SAM" id="Phobius"/>
    </source>
</evidence>
<evidence type="ECO:0000313" key="2">
    <source>
        <dbReference type="EMBL" id="PSU87292.1"/>
    </source>
</evidence>
<keyword evidence="1" id="KW-0472">Membrane</keyword>
<keyword evidence="1" id="KW-0812">Transmembrane</keyword>
<organism evidence="2 3">
    <name type="scientific">Photobacterium kishitanii</name>
    <dbReference type="NCBI Taxonomy" id="318456"/>
    <lineage>
        <taxon>Bacteria</taxon>
        <taxon>Pseudomonadati</taxon>
        <taxon>Pseudomonadota</taxon>
        <taxon>Gammaproteobacteria</taxon>
        <taxon>Vibrionales</taxon>
        <taxon>Vibrionaceae</taxon>
        <taxon>Photobacterium</taxon>
    </lineage>
</organism>